<name>A0A1H7UU03_AQUAM</name>
<gene>
    <name evidence="1" type="ORF">SAMN04487910_3880</name>
</gene>
<dbReference type="AlphaFoldDB" id="A0A1H7UU03"/>
<protein>
    <submittedName>
        <fullName evidence="1">Uncharacterized protein</fullName>
    </submittedName>
</protein>
<evidence type="ECO:0000313" key="1">
    <source>
        <dbReference type="EMBL" id="SEM00480.1"/>
    </source>
</evidence>
<sequence>MIVHYFVQLNKKQMKKITFLLIIQFMLLSGVKAQDVEKNFVPYYMKDGEVALFERKGAKIEAKAIGFGYGGVNQYLTIFNSKYSSVRFQSNAVPKFVMSLDEGIDPFDIIIISKADVVKKRKKYRRFIQKGNSMGGGSKDISQHLIIPELKKINKNLYEVMMPSLAPGEYAFQPIYKGTEANNIMGTSGEVRIYCFGIDE</sequence>
<organism evidence="1 2">
    <name type="scientific">Aquimarina amphilecti</name>
    <dbReference type="NCBI Taxonomy" id="1038014"/>
    <lineage>
        <taxon>Bacteria</taxon>
        <taxon>Pseudomonadati</taxon>
        <taxon>Bacteroidota</taxon>
        <taxon>Flavobacteriia</taxon>
        <taxon>Flavobacteriales</taxon>
        <taxon>Flavobacteriaceae</taxon>
        <taxon>Aquimarina</taxon>
    </lineage>
</organism>
<dbReference type="Proteomes" id="UP000198521">
    <property type="component" value="Unassembled WGS sequence"/>
</dbReference>
<keyword evidence="2" id="KW-1185">Reference proteome</keyword>
<proteinExistence type="predicted"/>
<dbReference type="EMBL" id="FOAB01000007">
    <property type="protein sequence ID" value="SEM00480.1"/>
    <property type="molecule type" value="Genomic_DNA"/>
</dbReference>
<accession>A0A1H7UU03</accession>
<reference evidence="2" key="1">
    <citation type="submission" date="2016-10" db="EMBL/GenBank/DDBJ databases">
        <authorList>
            <person name="Varghese N."/>
            <person name="Submissions S."/>
        </authorList>
    </citation>
    <scope>NUCLEOTIDE SEQUENCE [LARGE SCALE GENOMIC DNA]</scope>
    <source>
        <strain evidence="2">DSM 25232 / NCIMB 14723 / 92V</strain>
    </source>
</reference>
<evidence type="ECO:0000313" key="2">
    <source>
        <dbReference type="Proteomes" id="UP000198521"/>
    </source>
</evidence>
<dbReference type="STRING" id="1038014.SAMN04487910_3880"/>